<dbReference type="AlphaFoldDB" id="A0A0F9DRI9"/>
<keyword evidence="1" id="KW-1133">Transmembrane helix</keyword>
<evidence type="ECO:0000313" key="2">
    <source>
        <dbReference type="EMBL" id="KKL20261.1"/>
    </source>
</evidence>
<protein>
    <submittedName>
        <fullName evidence="2">Uncharacterized protein</fullName>
    </submittedName>
</protein>
<comment type="caution">
    <text evidence="2">The sequence shown here is derived from an EMBL/GenBank/DDBJ whole genome shotgun (WGS) entry which is preliminary data.</text>
</comment>
<proteinExistence type="predicted"/>
<feature type="transmembrane region" description="Helical" evidence="1">
    <location>
        <begin position="15"/>
        <end position="36"/>
    </location>
</feature>
<evidence type="ECO:0000256" key="1">
    <source>
        <dbReference type="SAM" id="Phobius"/>
    </source>
</evidence>
<reference evidence="2" key="1">
    <citation type="journal article" date="2015" name="Nature">
        <title>Complex archaea that bridge the gap between prokaryotes and eukaryotes.</title>
        <authorList>
            <person name="Spang A."/>
            <person name="Saw J.H."/>
            <person name="Jorgensen S.L."/>
            <person name="Zaremba-Niedzwiedzka K."/>
            <person name="Martijn J."/>
            <person name="Lind A.E."/>
            <person name="van Eijk R."/>
            <person name="Schleper C."/>
            <person name="Guy L."/>
            <person name="Ettema T.J."/>
        </authorList>
    </citation>
    <scope>NUCLEOTIDE SEQUENCE</scope>
</reference>
<keyword evidence="1" id="KW-0812">Transmembrane</keyword>
<organism evidence="2">
    <name type="scientific">marine sediment metagenome</name>
    <dbReference type="NCBI Taxonomy" id="412755"/>
    <lineage>
        <taxon>unclassified sequences</taxon>
        <taxon>metagenomes</taxon>
        <taxon>ecological metagenomes</taxon>
    </lineage>
</organism>
<name>A0A0F9DRI9_9ZZZZ</name>
<dbReference type="EMBL" id="LAZR01038167">
    <property type="protein sequence ID" value="KKL20261.1"/>
    <property type="molecule type" value="Genomic_DNA"/>
</dbReference>
<keyword evidence="1" id="KW-0472">Membrane</keyword>
<sequence>MLNDEGAAMTLWRDWIWPGIWIAAIGVAVLFCLDAFSC</sequence>
<gene>
    <name evidence="2" type="ORF">LCGC14_2457210</name>
</gene>
<accession>A0A0F9DRI9</accession>